<evidence type="ECO:0000313" key="4">
    <source>
        <dbReference type="Proteomes" id="UP000517916"/>
    </source>
</evidence>
<keyword evidence="4" id="KW-1185">Reference proteome</keyword>
<dbReference type="Pfam" id="PF00652">
    <property type="entry name" value="Ricin_B_lectin"/>
    <property type="match status" value="1"/>
</dbReference>
<dbReference type="PROSITE" id="PS50231">
    <property type="entry name" value="RICIN_B_LECTIN"/>
    <property type="match status" value="1"/>
</dbReference>
<dbReference type="SMART" id="SM00458">
    <property type="entry name" value="RICIN"/>
    <property type="match status" value="1"/>
</dbReference>
<evidence type="ECO:0000313" key="3">
    <source>
        <dbReference type="EMBL" id="MBA8923221.1"/>
    </source>
</evidence>
<organism evidence="3 4">
    <name type="scientific">Kutzneria viridogrisea</name>
    <dbReference type="NCBI Taxonomy" id="47990"/>
    <lineage>
        <taxon>Bacteria</taxon>
        <taxon>Bacillati</taxon>
        <taxon>Actinomycetota</taxon>
        <taxon>Actinomycetes</taxon>
        <taxon>Pseudonocardiales</taxon>
        <taxon>Pseudonocardiaceae</taxon>
        <taxon>Kutzneria</taxon>
    </lineage>
</organism>
<sequence length="177" mass="18811">MGLRSTSTRLAAAAGAAVLCLATVTTAPASAAPTNHVLAIWYVLANGKIQLKGTDKCLDADLGSIDQNGTKVQLWDCGGGGDEQNWTLETTPGGYVIHNVRSGRCLDAALEEINEPGGKVQLWDCTGNPEQLWYRDNHQGDTFFRNGYFGPESGRRLDTLDGGEDNGTPVVLTGMIS</sequence>
<dbReference type="EMBL" id="JACJID010000001">
    <property type="protein sequence ID" value="MBA8923221.1"/>
    <property type="molecule type" value="Genomic_DNA"/>
</dbReference>
<dbReference type="CDD" id="cd00161">
    <property type="entry name" value="beta-trefoil_Ricin-like"/>
    <property type="match status" value="1"/>
</dbReference>
<name>A0ABR6B8N4_9PSEU</name>
<gene>
    <name evidence="3" type="ORF">BC739_000418</name>
</gene>
<dbReference type="InterPro" id="IPR000772">
    <property type="entry name" value="Ricin_B_lectin"/>
</dbReference>
<accession>A0ABR6B8N4</accession>
<dbReference type="RefSeq" id="WP_025359153.1">
    <property type="nucleotide sequence ID" value="NZ_BAAABQ010000046.1"/>
</dbReference>
<proteinExistence type="predicted"/>
<keyword evidence="1" id="KW-0732">Signal</keyword>
<feature type="signal peptide" evidence="1">
    <location>
        <begin position="1"/>
        <end position="31"/>
    </location>
</feature>
<evidence type="ECO:0000256" key="1">
    <source>
        <dbReference type="SAM" id="SignalP"/>
    </source>
</evidence>
<dbReference type="Gene3D" id="2.80.10.50">
    <property type="match status" value="1"/>
</dbReference>
<feature type="domain" description="Ricin B lectin" evidence="2">
    <location>
        <begin position="46"/>
        <end position="177"/>
    </location>
</feature>
<comment type="caution">
    <text evidence="3">The sequence shown here is derived from an EMBL/GenBank/DDBJ whole genome shotgun (WGS) entry which is preliminary data.</text>
</comment>
<evidence type="ECO:0000259" key="2">
    <source>
        <dbReference type="SMART" id="SM00458"/>
    </source>
</evidence>
<dbReference type="InterPro" id="IPR035992">
    <property type="entry name" value="Ricin_B-like_lectins"/>
</dbReference>
<dbReference type="SUPFAM" id="SSF50370">
    <property type="entry name" value="Ricin B-like lectins"/>
    <property type="match status" value="1"/>
</dbReference>
<dbReference type="Proteomes" id="UP000517916">
    <property type="component" value="Unassembled WGS sequence"/>
</dbReference>
<feature type="chain" id="PRO_5046661872" description="Ricin B lectin domain-containing protein" evidence="1">
    <location>
        <begin position="32"/>
        <end position="177"/>
    </location>
</feature>
<protein>
    <recommendedName>
        <fullName evidence="2">Ricin B lectin domain-containing protein</fullName>
    </recommendedName>
</protein>
<reference evidence="3 4" key="1">
    <citation type="submission" date="2020-08" db="EMBL/GenBank/DDBJ databases">
        <title>Genomic Encyclopedia of Archaeal and Bacterial Type Strains, Phase II (KMG-II): from individual species to whole genera.</title>
        <authorList>
            <person name="Goeker M."/>
        </authorList>
    </citation>
    <scope>NUCLEOTIDE SEQUENCE [LARGE SCALE GENOMIC DNA]</scope>
    <source>
        <strain evidence="3 4">DSM 43850</strain>
    </source>
</reference>